<protein>
    <recommendedName>
        <fullName evidence="6">Fumarate reductase flavoprotein subunit</fullName>
        <ecNumber evidence="5">1.3.5.1</ecNumber>
    </recommendedName>
    <alternativeName>
        <fullName evidence="15">Quinol-fumarate reductase flavoprotein subunit</fullName>
    </alternativeName>
</protein>
<dbReference type="SUPFAM" id="SSF46977">
    <property type="entry name" value="Succinate dehydrogenase/fumarate reductase flavoprotein C-terminal domain"/>
    <property type="match status" value="1"/>
</dbReference>
<feature type="active site" description="Proton acceptor" evidence="18">
    <location>
        <position position="275"/>
    </location>
</feature>
<keyword evidence="12" id="KW-0249">Electron transport</keyword>
<feature type="binding site" evidence="19">
    <location>
        <position position="367"/>
    </location>
    <ligand>
        <name>FAD</name>
        <dbReference type="ChEBI" id="CHEBI:57692"/>
    </ligand>
</feature>
<keyword evidence="9 19" id="KW-0285">Flavoprotein</keyword>
<proteinExistence type="inferred from homology"/>
<feature type="binding site" evidence="19">
    <location>
        <position position="210"/>
    </location>
    <ligand>
        <name>FAD</name>
        <dbReference type="ChEBI" id="CHEBI:57692"/>
    </ligand>
</feature>
<comment type="caution">
    <text evidence="22">The sequence shown here is derived from an EMBL/GenBank/DDBJ whole genome shotgun (WGS) entry which is preliminary data.</text>
</comment>
<evidence type="ECO:0000259" key="20">
    <source>
        <dbReference type="Pfam" id="PF00890"/>
    </source>
</evidence>
<dbReference type="AlphaFoldDB" id="A0A934KEP5"/>
<evidence type="ECO:0000256" key="10">
    <source>
        <dbReference type="ARBA" id="ARBA00022741"/>
    </source>
</evidence>
<dbReference type="InterPro" id="IPR003953">
    <property type="entry name" value="FAD-dep_OxRdtase_2_FAD-bd"/>
</dbReference>
<organism evidence="22 23">
    <name type="scientific">Candidatus Nephthysia bennettiae</name>
    <dbReference type="NCBI Taxonomy" id="3127016"/>
    <lineage>
        <taxon>Bacteria</taxon>
        <taxon>Bacillati</taxon>
        <taxon>Candidatus Dormiibacterota</taxon>
        <taxon>Candidatus Dormibacteria</taxon>
        <taxon>Candidatus Dormibacterales</taxon>
        <taxon>Candidatus Dormibacteraceae</taxon>
        <taxon>Candidatus Nephthysia</taxon>
    </lineage>
</organism>
<feature type="domain" description="Fumarate reductase/succinate dehydrogenase flavoprotein-like C-terminal" evidence="21">
    <location>
        <begin position="442"/>
        <end position="568"/>
    </location>
</feature>
<keyword evidence="10" id="KW-0547">Nucleotide-binding</keyword>
<dbReference type="Pfam" id="PF00890">
    <property type="entry name" value="FAD_binding_2"/>
    <property type="match status" value="1"/>
</dbReference>
<evidence type="ECO:0000256" key="6">
    <source>
        <dbReference type="ARBA" id="ARBA00014044"/>
    </source>
</evidence>
<keyword evidence="14" id="KW-0472">Membrane</keyword>
<dbReference type="InterPro" id="IPR036188">
    <property type="entry name" value="FAD/NAD-bd_sf"/>
</dbReference>
<dbReference type="EMBL" id="JAEKNR010000217">
    <property type="protein sequence ID" value="MBJ7600780.1"/>
    <property type="molecule type" value="Genomic_DNA"/>
</dbReference>
<evidence type="ECO:0000256" key="2">
    <source>
        <dbReference type="ARBA" id="ARBA00004413"/>
    </source>
</evidence>
<keyword evidence="7" id="KW-0813">Transport</keyword>
<dbReference type="GO" id="GO:0033765">
    <property type="term" value="F:steroid dehydrogenase activity, acting on the CH-CH group of donors"/>
    <property type="evidence" value="ECO:0007669"/>
    <property type="project" value="UniProtKB-ARBA"/>
</dbReference>
<feature type="binding site" evidence="19">
    <location>
        <begin position="10"/>
        <end position="15"/>
    </location>
    <ligand>
        <name>FAD</name>
        <dbReference type="ChEBI" id="CHEBI:57692"/>
    </ligand>
</feature>
<dbReference type="Gene3D" id="4.10.80.40">
    <property type="entry name" value="succinate dehydrogenase protein domain"/>
    <property type="match status" value="1"/>
</dbReference>
<dbReference type="RefSeq" id="WP_338204741.1">
    <property type="nucleotide sequence ID" value="NZ_JAEKNR010000217.1"/>
</dbReference>
<evidence type="ECO:0000313" key="23">
    <source>
        <dbReference type="Proteomes" id="UP000612893"/>
    </source>
</evidence>
<dbReference type="InterPro" id="IPR015939">
    <property type="entry name" value="Fum_Rdtase/Succ_DH_flav-like_C"/>
</dbReference>
<evidence type="ECO:0000256" key="3">
    <source>
        <dbReference type="ARBA" id="ARBA00008040"/>
    </source>
</evidence>
<dbReference type="InterPro" id="IPR037099">
    <property type="entry name" value="Fum_R/Succ_DH_flav-like_C_sf"/>
</dbReference>
<dbReference type="InterPro" id="IPR027477">
    <property type="entry name" value="Succ_DH/fumarate_Rdtase_cat_sf"/>
</dbReference>
<keyword evidence="8" id="KW-1003">Cell membrane</keyword>
<comment type="catalytic activity">
    <reaction evidence="17">
        <text>a quinone + succinate = fumarate + a quinol</text>
        <dbReference type="Rhea" id="RHEA:40523"/>
        <dbReference type="ChEBI" id="CHEBI:24646"/>
        <dbReference type="ChEBI" id="CHEBI:29806"/>
        <dbReference type="ChEBI" id="CHEBI:30031"/>
        <dbReference type="ChEBI" id="CHEBI:132124"/>
        <dbReference type="EC" id="1.3.5.1"/>
    </reaction>
</comment>
<dbReference type="PIRSF" id="PIRSF000171">
    <property type="entry name" value="SDHA_APRA_LASPO"/>
    <property type="match status" value="1"/>
</dbReference>
<dbReference type="GO" id="GO:0022900">
    <property type="term" value="P:electron transport chain"/>
    <property type="evidence" value="ECO:0007669"/>
    <property type="project" value="InterPro"/>
</dbReference>
<dbReference type="InterPro" id="IPR003952">
    <property type="entry name" value="FRD_SDH_FAD_BS"/>
</dbReference>
<evidence type="ECO:0000256" key="8">
    <source>
        <dbReference type="ARBA" id="ARBA00022475"/>
    </source>
</evidence>
<keyword evidence="11 19" id="KW-0274">FAD</keyword>
<dbReference type="Gene3D" id="3.50.50.60">
    <property type="entry name" value="FAD/NAD(P)-binding domain"/>
    <property type="match status" value="1"/>
</dbReference>
<dbReference type="PANTHER" id="PTHR11632">
    <property type="entry name" value="SUCCINATE DEHYDROGENASE 2 FLAVOPROTEIN SUBUNIT"/>
    <property type="match status" value="1"/>
</dbReference>
<evidence type="ECO:0000256" key="1">
    <source>
        <dbReference type="ARBA" id="ARBA00001974"/>
    </source>
</evidence>
<dbReference type="Gene3D" id="1.20.58.100">
    <property type="entry name" value="Fumarate reductase/succinate dehydrogenase flavoprotein-like, C-terminal domain"/>
    <property type="match status" value="1"/>
</dbReference>
<evidence type="ECO:0000256" key="14">
    <source>
        <dbReference type="ARBA" id="ARBA00023136"/>
    </source>
</evidence>
<evidence type="ECO:0000313" key="22">
    <source>
        <dbReference type="EMBL" id="MBJ7600780.1"/>
    </source>
</evidence>
<comment type="similarity">
    <text evidence="3">Belongs to the FAD-dependent oxidoreductase 2 family. FRD/SDH subfamily.</text>
</comment>
<name>A0A934KEP5_9BACT</name>
<evidence type="ECO:0000256" key="4">
    <source>
        <dbReference type="ARBA" id="ARBA00011591"/>
    </source>
</evidence>
<dbReference type="Proteomes" id="UP000612893">
    <property type="component" value="Unassembled WGS sequence"/>
</dbReference>
<evidence type="ECO:0000259" key="21">
    <source>
        <dbReference type="Pfam" id="PF02910"/>
    </source>
</evidence>
<dbReference type="Gene3D" id="3.90.700.10">
    <property type="entry name" value="Succinate dehydrogenase/fumarate reductase flavoprotein, catalytic domain"/>
    <property type="match status" value="1"/>
</dbReference>
<accession>A0A934KEP5</accession>
<feature type="binding site" evidence="19">
    <location>
        <begin position="35"/>
        <end position="50"/>
    </location>
    <ligand>
        <name>FAD</name>
        <dbReference type="ChEBI" id="CHEBI:57692"/>
    </ligand>
</feature>
<dbReference type="PANTHER" id="PTHR11632:SF82">
    <property type="entry name" value="FUMARATE REDUCTASE FLAVOPROTEIN SUBUNIT"/>
    <property type="match status" value="1"/>
</dbReference>
<comment type="subunit">
    <text evidence="4">Part of an enzyme complex containing four subunits: a flavoprotein (FrdA), an iron-sulfur protein (FrdB), and two hydrophobic anchor proteins (FrdC and FrdD).</text>
</comment>
<evidence type="ECO:0000256" key="13">
    <source>
        <dbReference type="ARBA" id="ARBA00023002"/>
    </source>
</evidence>
<dbReference type="Pfam" id="PF02910">
    <property type="entry name" value="Succ_DH_flav_C"/>
    <property type="match status" value="1"/>
</dbReference>
<feature type="binding site" evidence="19">
    <location>
        <position position="378"/>
    </location>
    <ligand>
        <name>substrate</name>
    </ligand>
</feature>
<evidence type="ECO:0000256" key="17">
    <source>
        <dbReference type="ARBA" id="ARBA00049220"/>
    </source>
</evidence>
<comment type="catalytic activity">
    <reaction evidence="16">
        <text>a menaquinone + succinate = a menaquinol + fumarate</text>
        <dbReference type="Rhea" id="RHEA:27834"/>
        <dbReference type="Rhea" id="RHEA-COMP:9537"/>
        <dbReference type="Rhea" id="RHEA-COMP:9539"/>
        <dbReference type="ChEBI" id="CHEBI:16374"/>
        <dbReference type="ChEBI" id="CHEBI:18151"/>
        <dbReference type="ChEBI" id="CHEBI:29806"/>
        <dbReference type="ChEBI" id="CHEBI:30031"/>
        <dbReference type="EC" id="1.3.5.1"/>
    </reaction>
</comment>
<evidence type="ECO:0000256" key="11">
    <source>
        <dbReference type="ARBA" id="ARBA00022827"/>
    </source>
</evidence>
<feature type="binding site" evidence="19">
    <location>
        <begin position="383"/>
        <end position="384"/>
    </location>
    <ligand>
        <name>FAD</name>
        <dbReference type="ChEBI" id="CHEBI:57692"/>
    </ligand>
</feature>
<dbReference type="NCBIfam" id="TIGR01812">
    <property type="entry name" value="sdhA_frdA_Gneg"/>
    <property type="match status" value="1"/>
</dbReference>
<dbReference type="PRINTS" id="PR00368">
    <property type="entry name" value="FADPNR"/>
</dbReference>
<dbReference type="FunFam" id="1.20.58.100:FF:000001">
    <property type="entry name" value="Succinate dehydrogenase flavoprotein subunit (SdhA)"/>
    <property type="match status" value="1"/>
</dbReference>
<evidence type="ECO:0000256" key="9">
    <source>
        <dbReference type="ARBA" id="ARBA00022630"/>
    </source>
</evidence>
<dbReference type="GO" id="GO:0009055">
    <property type="term" value="F:electron transfer activity"/>
    <property type="evidence" value="ECO:0007669"/>
    <property type="project" value="TreeGrafter"/>
</dbReference>
<gene>
    <name evidence="22" type="ORF">JF922_22255</name>
</gene>
<dbReference type="GO" id="GO:0005886">
    <property type="term" value="C:plasma membrane"/>
    <property type="evidence" value="ECO:0007669"/>
    <property type="project" value="UniProtKB-SubCell"/>
</dbReference>
<dbReference type="SUPFAM" id="SSF51905">
    <property type="entry name" value="FAD/NAD(P)-binding domain"/>
    <property type="match status" value="1"/>
</dbReference>
<dbReference type="GO" id="GO:0009061">
    <property type="term" value="P:anaerobic respiration"/>
    <property type="evidence" value="ECO:0007669"/>
    <property type="project" value="TreeGrafter"/>
</dbReference>
<evidence type="ECO:0000256" key="7">
    <source>
        <dbReference type="ARBA" id="ARBA00022448"/>
    </source>
</evidence>
<keyword evidence="13" id="KW-0560">Oxidoreductase</keyword>
<feature type="domain" description="FAD-dependent oxidoreductase 2 FAD-binding" evidence="20">
    <location>
        <begin position="5"/>
        <end position="384"/>
    </location>
</feature>
<dbReference type="InterPro" id="IPR030664">
    <property type="entry name" value="SdhA/FrdA/AprA"/>
</dbReference>
<evidence type="ECO:0000256" key="5">
    <source>
        <dbReference type="ARBA" id="ARBA00012792"/>
    </source>
</evidence>
<dbReference type="FunFam" id="3.90.700.10:FF:000003">
    <property type="entry name" value="Fumarate reductase flavoprotein subunit"/>
    <property type="match status" value="1"/>
</dbReference>
<dbReference type="GO" id="GO:0050660">
    <property type="term" value="F:flavin adenine dinucleotide binding"/>
    <property type="evidence" value="ECO:0007669"/>
    <property type="project" value="InterPro"/>
</dbReference>
<dbReference type="FunFam" id="4.10.80.40:FF:000003">
    <property type="entry name" value="Fumarate reductase flavoprotein subunit"/>
    <property type="match status" value="1"/>
</dbReference>
<feature type="binding site" evidence="19">
    <location>
        <position position="343"/>
    </location>
    <ligand>
        <name>substrate</name>
    </ligand>
</feature>
<evidence type="ECO:0000256" key="18">
    <source>
        <dbReference type="PIRSR" id="PIRSR000171-1"/>
    </source>
</evidence>
<dbReference type="InterPro" id="IPR014006">
    <property type="entry name" value="Succ_Dhase_FrdA_Gneg"/>
</dbReference>
<evidence type="ECO:0000256" key="12">
    <source>
        <dbReference type="ARBA" id="ARBA00022982"/>
    </source>
</evidence>
<keyword evidence="23" id="KW-1185">Reference proteome</keyword>
<dbReference type="SUPFAM" id="SSF56425">
    <property type="entry name" value="Succinate dehydrogenase/fumarate reductase flavoprotein, catalytic domain"/>
    <property type="match status" value="1"/>
</dbReference>
<dbReference type="GO" id="GO:0008177">
    <property type="term" value="F:succinate dehydrogenase (quinone) activity"/>
    <property type="evidence" value="ECO:0007669"/>
    <property type="project" value="UniProtKB-EC"/>
</dbReference>
<evidence type="ECO:0000256" key="15">
    <source>
        <dbReference type="ARBA" id="ARBA00030461"/>
    </source>
</evidence>
<evidence type="ECO:0000256" key="16">
    <source>
        <dbReference type="ARBA" id="ARBA00034412"/>
    </source>
</evidence>
<comment type="cofactor">
    <cofactor evidence="1 19">
        <name>FAD</name>
        <dbReference type="ChEBI" id="CHEBI:57692"/>
    </cofactor>
</comment>
<dbReference type="PROSITE" id="PS00504">
    <property type="entry name" value="FRD_SDH_FAD_BINDING"/>
    <property type="match status" value="1"/>
</dbReference>
<dbReference type="EC" id="1.3.5.1" evidence="5"/>
<feature type="binding site" evidence="19">
    <location>
        <position position="243"/>
    </location>
    <ligand>
        <name>substrate</name>
    </ligand>
</feature>
<evidence type="ECO:0000256" key="19">
    <source>
        <dbReference type="PIRSR" id="PIRSR630664-51"/>
    </source>
</evidence>
<reference evidence="22" key="1">
    <citation type="submission" date="2020-10" db="EMBL/GenBank/DDBJ databases">
        <title>Ca. Dormibacterota MAGs.</title>
        <authorList>
            <person name="Montgomery K."/>
        </authorList>
    </citation>
    <scope>NUCLEOTIDE SEQUENCE [LARGE SCALE GENOMIC DNA]</scope>
    <source>
        <strain evidence="22">SC8812_S17_10</strain>
    </source>
</reference>
<feature type="binding site" evidence="19">
    <location>
        <position position="231"/>
    </location>
    <ligand>
        <name>substrate</name>
    </ligand>
</feature>
<comment type="subcellular location">
    <subcellularLocation>
        <location evidence="2">Cell membrane</location>
        <topology evidence="2">Peripheral membrane protein</topology>
        <orientation evidence="2">Cytoplasmic side</orientation>
    </subcellularLocation>
</comment>
<sequence>MPTYDVLIVGGGLAGIRAAIAAVSTDPNLRVAMASKVYPMRSHTVSAEGGCAAVLREPDTFDGHAFDTIKGSDYLADQDVVEIFVREAPLEVVQLEHWGCPWSREPDGRIAVRPFGGMTTWRTCFAADKSGFHMLHTAFQTSLQYQQIHRYDEFFVTSLIVEDGRCEGVIGFDIRSGEVQALAAPAVILATGGNGRIFAFTTNGNVCTGDGMALAYRAGVGLKDMEFVQFHPTGMPSTGILITEAVRGEGGYLLNAEGQRFLDRYVPNKMELGPRDIISRAMVTEFEAGRGLHGSYGDYMHLDVRHLGEKLIDQKLPFMRELGQEYMGIDIVRDPIPVRPVEHYMMGGIDADVSGATPMPGLYAAGECANVGLNGANRLGSNSLPECLVFGAAAGRAAARYSRDARQPTANPIAALVTDERRRLDGTYLGRIGGDQRIGEIREDLQSCMDRGAGVFRTGEGLRELTEELAKLRQRFSRARLDDSSHTFNTELVSALELDFMLEGAETIVHSALAREESRGSHARRDFPERNDERYLAHTVAYRRTDGAPRLEYRPVRITSWEPKARTY</sequence>